<dbReference type="InterPro" id="IPR018392">
    <property type="entry name" value="LysM"/>
</dbReference>
<dbReference type="Proteomes" id="UP000010310">
    <property type="component" value="Unassembled WGS sequence"/>
</dbReference>
<feature type="domain" description="LysM" evidence="2">
    <location>
        <begin position="39"/>
        <end position="83"/>
    </location>
</feature>
<keyword evidence="4" id="KW-1185">Reference proteome</keyword>
<dbReference type="SUPFAM" id="SSF51261">
    <property type="entry name" value="Duplicated hybrid motif"/>
    <property type="match status" value="1"/>
</dbReference>
<dbReference type="Pfam" id="PF01551">
    <property type="entry name" value="Peptidase_M23"/>
    <property type="match status" value="1"/>
</dbReference>
<feature type="signal peptide" evidence="1">
    <location>
        <begin position="1"/>
        <end position="25"/>
    </location>
</feature>
<dbReference type="CDD" id="cd00118">
    <property type="entry name" value="LysM"/>
    <property type="match status" value="1"/>
</dbReference>
<feature type="chain" id="PRO_5003891196" evidence="1">
    <location>
        <begin position="26"/>
        <end position="216"/>
    </location>
</feature>
<dbReference type="PANTHER" id="PTHR21666:SF270">
    <property type="entry name" value="MUREIN HYDROLASE ACTIVATOR ENVC"/>
    <property type="match status" value="1"/>
</dbReference>
<accession>K6FD02</accession>
<sequence length="216" mass="24718">MIKFQNHFKLLILVLLSSCSSLDFFQSAYSDFVPSLYKESYIVQPGDSIWSISIKQNLDVNLLIENNNLENPFIIYPNQKLILRREKSNNNYVENSKITEWHYPLGKKSKNIINDEAWLIIKEPKGTPIHSIYSGKIVVSGPDIPGYGNLVMISHPNGFLSLYAHCDRIFVNTGDEVKKGEVIAQIGNSEAAYPMLRFQLRKNGKPMMNDKLDFLF</sequence>
<organism evidence="3 4">
    <name type="scientific">SAR86 cluster bacterium SAR86E</name>
    <dbReference type="NCBI Taxonomy" id="1208365"/>
    <lineage>
        <taxon>Bacteria</taxon>
        <taxon>Pseudomonadati</taxon>
        <taxon>Pseudomonadota</taxon>
        <taxon>Gammaproteobacteria</taxon>
        <taxon>SAR86 cluster</taxon>
    </lineage>
</organism>
<dbReference type="STRING" id="1208365.B273_1370"/>
<dbReference type="Gene3D" id="2.70.70.10">
    <property type="entry name" value="Glucose Permease (Domain IIA)"/>
    <property type="match status" value="1"/>
</dbReference>
<proteinExistence type="predicted"/>
<name>K6FD02_9GAMM</name>
<dbReference type="GO" id="GO:0004222">
    <property type="term" value="F:metalloendopeptidase activity"/>
    <property type="evidence" value="ECO:0007669"/>
    <property type="project" value="TreeGrafter"/>
</dbReference>
<dbReference type="SMART" id="SM00257">
    <property type="entry name" value="LysM"/>
    <property type="match status" value="1"/>
</dbReference>
<dbReference type="InterPro" id="IPR016047">
    <property type="entry name" value="M23ase_b-sheet_dom"/>
</dbReference>
<dbReference type="InterPro" id="IPR050570">
    <property type="entry name" value="Cell_wall_metabolism_enzyme"/>
</dbReference>
<dbReference type="Gene3D" id="3.10.350.10">
    <property type="entry name" value="LysM domain"/>
    <property type="match status" value="1"/>
</dbReference>
<evidence type="ECO:0000313" key="4">
    <source>
        <dbReference type="Proteomes" id="UP000010310"/>
    </source>
</evidence>
<gene>
    <name evidence="3" type="ORF">B273_1370</name>
</gene>
<dbReference type="PROSITE" id="PS51782">
    <property type="entry name" value="LYSM"/>
    <property type="match status" value="1"/>
</dbReference>
<dbReference type="InterPro" id="IPR036779">
    <property type="entry name" value="LysM_dom_sf"/>
</dbReference>
<evidence type="ECO:0000259" key="2">
    <source>
        <dbReference type="PROSITE" id="PS51782"/>
    </source>
</evidence>
<protein>
    <submittedName>
        <fullName evidence="3">Peptidase, M23 family</fullName>
    </submittedName>
</protein>
<evidence type="ECO:0000256" key="1">
    <source>
        <dbReference type="SAM" id="SignalP"/>
    </source>
</evidence>
<dbReference type="InterPro" id="IPR011055">
    <property type="entry name" value="Dup_hybrid_motif"/>
</dbReference>
<comment type="caution">
    <text evidence="3">The sequence shown here is derived from an EMBL/GenBank/DDBJ whole genome shotgun (WGS) entry which is preliminary data.</text>
</comment>
<dbReference type="AlphaFoldDB" id="K6FD02"/>
<reference evidence="3 4" key="1">
    <citation type="submission" date="2012-09" db="EMBL/GenBank/DDBJ databases">
        <authorList>
            <person name="Dupont C.L."/>
            <person name="Rusch D.B."/>
            <person name="Lombardo M.-J."/>
            <person name="Novotny M."/>
            <person name="Yee-Greenbaum J."/>
            <person name="Laskin R."/>
        </authorList>
    </citation>
    <scope>NUCLEOTIDE SEQUENCE [LARGE SCALE GENOMIC DNA]</scope>
    <source>
        <strain evidence="3">SAR86E</strain>
    </source>
</reference>
<dbReference type="CDD" id="cd12797">
    <property type="entry name" value="M23_peptidase"/>
    <property type="match status" value="1"/>
</dbReference>
<dbReference type="Pfam" id="PF01476">
    <property type="entry name" value="LysM"/>
    <property type="match status" value="1"/>
</dbReference>
<dbReference type="PANTHER" id="PTHR21666">
    <property type="entry name" value="PEPTIDASE-RELATED"/>
    <property type="match status" value="1"/>
</dbReference>
<dbReference type="EMBL" id="AMWX01000008">
    <property type="protein sequence ID" value="EKO36527.1"/>
    <property type="molecule type" value="Genomic_DNA"/>
</dbReference>
<keyword evidence="1" id="KW-0732">Signal</keyword>
<evidence type="ECO:0000313" key="3">
    <source>
        <dbReference type="EMBL" id="EKO36527.1"/>
    </source>
</evidence>